<dbReference type="GO" id="GO:0003777">
    <property type="term" value="F:microtubule motor activity"/>
    <property type="evidence" value="ECO:0000318"/>
    <property type="project" value="GO_Central"/>
</dbReference>
<dbReference type="STRING" id="45351.A7SPW5"/>
<evidence type="ECO:0000313" key="10">
    <source>
        <dbReference type="EMBL" id="EDO34260.1"/>
    </source>
</evidence>
<keyword evidence="5" id="KW-0175">Coiled coil</keyword>
<feature type="binding site" evidence="8">
    <location>
        <begin position="40"/>
        <end position="47"/>
    </location>
    <ligand>
        <name>ATP</name>
        <dbReference type="ChEBI" id="CHEBI:30616"/>
    </ligand>
</feature>
<dbReference type="FunFam" id="3.40.850.10:FF:000197">
    <property type="entry name" value="Predicted protein"/>
    <property type="match status" value="1"/>
</dbReference>
<sequence length="300" mass="33451">MIDNELCVYCHLSPQVYRVVGKPLVEACLTGMTGILMAYGQTGAGKTYTLMAPRGITGSVVNTVFSIVDRDQSHSYTVTCSYLQIYQERIYDLLSAGNLREVFLREHPKKGIFVERLSEFNVKCPEEISTLLHTGRKRLAIAETKMNRHSSRMSPFFIANAARAQRKNNSYTTEYLLKFADFCDLAGSERVKKTKAKGERLHEAQSINSSLLELGNVIHALAEGSRKHIPFRNSVLTRFLQEGLSGNSRTSLIVCVSPSYSDVNETLCSLKFGLRAMKVECTAQVNIEVSAAKLVRGRLP</sequence>
<evidence type="ECO:0000256" key="3">
    <source>
        <dbReference type="ARBA" id="ARBA00022741"/>
    </source>
</evidence>
<dbReference type="PROSITE" id="PS50067">
    <property type="entry name" value="KINESIN_MOTOR_2"/>
    <property type="match status" value="1"/>
</dbReference>
<keyword evidence="4 8" id="KW-0067">ATP-binding</keyword>
<evidence type="ECO:0000256" key="8">
    <source>
        <dbReference type="PROSITE-ProRule" id="PRU00283"/>
    </source>
</evidence>
<dbReference type="InterPro" id="IPR036961">
    <property type="entry name" value="Kinesin_motor_dom_sf"/>
</dbReference>
<accession>A7SPW5</accession>
<evidence type="ECO:0000256" key="2">
    <source>
        <dbReference type="ARBA" id="ARBA00022701"/>
    </source>
</evidence>
<dbReference type="OMA" id="HEAQSIN"/>
<dbReference type="InterPro" id="IPR027640">
    <property type="entry name" value="Kinesin-like_fam"/>
</dbReference>
<comment type="subcellular location">
    <subcellularLocation>
        <location evidence="1">Cytoplasm</location>
        <location evidence="1">Cytoskeleton</location>
    </subcellularLocation>
</comment>
<dbReference type="PANTHER" id="PTHR47968">
    <property type="entry name" value="CENTROMERE PROTEIN E"/>
    <property type="match status" value="1"/>
</dbReference>
<dbReference type="PRINTS" id="PR00380">
    <property type="entry name" value="KINESINHEAVY"/>
</dbReference>
<reference evidence="10 11" key="1">
    <citation type="journal article" date="2007" name="Science">
        <title>Sea anemone genome reveals ancestral eumetazoan gene repertoire and genomic organization.</title>
        <authorList>
            <person name="Putnam N.H."/>
            <person name="Srivastava M."/>
            <person name="Hellsten U."/>
            <person name="Dirks B."/>
            <person name="Chapman J."/>
            <person name="Salamov A."/>
            <person name="Terry A."/>
            <person name="Shapiro H."/>
            <person name="Lindquist E."/>
            <person name="Kapitonov V.V."/>
            <person name="Jurka J."/>
            <person name="Genikhovich G."/>
            <person name="Grigoriev I.V."/>
            <person name="Lucas S.M."/>
            <person name="Steele R.E."/>
            <person name="Finnerty J.R."/>
            <person name="Technau U."/>
            <person name="Martindale M.Q."/>
            <person name="Rokhsar D.S."/>
        </authorList>
    </citation>
    <scope>NUCLEOTIDE SEQUENCE [LARGE SCALE GENOMIC DNA]</scope>
    <source>
        <strain evidence="11">CH2 X CH6</strain>
    </source>
</reference>
<dbReference type="PhylomeDB" id="A7SPW5"/>
<dbReference type="SUPFAM" id="SSF52540">
    <property type="entry name" value="P-loop containing nucleoside triphosphate hydrolases"/>
    <property type="match status" value="1"/>
</dbReference>
<dbReference type="GO" id="GO:0005524">
    <property type="term" value="F:ATP binding"/>
    <property type="evidence" value="ECO:0007669"/>
    <property type="project" value="UniProtKB-UniRule"/>
</dbReference>
<evidence type="ECO:0000256" key="5">
    <source>
        <dbReference type="ARBA" id="ARBA00023054"/>
    </source>
</evidence>
<dbReference type="eggNOG" id="KOG4280">
    <property type="taxonomic scope" value="Eukaryota"/>
</dbReference>
<feature type="domain" description="Kinesin motor" evidence="9">
    <location>
        <begin position="1"/>
        <end position="279"/>
    </location>
</feature>
<evidence type="ECO:0000256" key="1">
    <source>
        <dbReference type="ARBA" id="ARBA00004245"/>
    </source>
</evidence>
<dbReference type="AlphaFoldDB" id="A7SPW5"/>
<evidence type="ECO:0000256" key="6">
    <source>
        <dbReference type="ARBA" id="ARBA00023175"/>
    </source>
</evidence>
<dbReference type="GO" id="GO:0005737">
    <property type="term" value="C:cytoplasm"/>
    <property type="evidence" value="ECO:0000318"/>
    <property type="project" value="GO_Central"/>
</dbReference>
<keyword evidence="3 8" id="KW-0547">Nucleotide-binding</keyword>
<comment type="similarity">
    <text evidence="8">Belongs to the TRAFAC class myosin-kinesin ATPase superfamily. Kinesin family.</text>
</comment>
<evidence type="ECO:0000313" key="11">
    <source>
        <dbReference type="Proteomes" id="UP000001593"/>
    </source>
</evidence>
<name>A7SPW5_NEMVE</name>
<dbReference type="HOGENOM" id="CLU_001485_2_0_1"/>
<dbReference type="InterPro" id="IPR027417">
    <property type="entry name" value="P-loop_NTPase"/>
</dbReference>
<dbReference type="GO" id="GO:0008017">
    <property type="term" value="F:microtubule binding"/>
    <property type="evidence" value="ECO:0000318"/>
    <property type="project" value="GO_Central"/>
</dbReference>
<dbReference type="GO" id="GO:0007018">
    <property type="term" value="P:microtubule-based movement"/>
    <property type="evidence" value="ECO:0000318"/>
    <property type="project" value="GO_Central"/>
</dbReference>
<evidence type="ECO:0000259" key="9">
    <source>
        <dbReference type="PROSITE" id="PS50067"/>
    </source>
</evidence>
<dbReference type="Gene3D" id="3.40.850.10">
    <property type="entry name" value="Kinesin motor domain"/>
    <property type="match status" value="1"/>
</dbReference>
<proteinExistence type="inferred from homology"/>
<protein>
    <recommendedName>
        <fullName evidence="9">Kinesin motor domain-containing protein</fullName>
    </recommendedName>
</protein>
<dbReference type="InParanoid" id="A7SPW5"/>
<dbReference type="InterPro" id="IPR001752">
    <property type="entry name" value="Kinesin_motor_dom"/>
</dbReference>
<dbReference type="GO" id="GO:0016887">
    <property type="term" value="F:ATP hydrolysis activity"/>
    <property type="evidence" value="ECO:0000318"/>
    <property type="project" value="GO_Central"/>
</dbReference>
<keyword evidence="7" id="KW-0963">Cytoplasm</keyword>
<organism evidence="10 11">
    <name type="scientific">Nematostella vectensis</name>
    <name type="common">Starlet sea anemone</name>
    <dbReference type="NCBI Taxonomy" id="45351"/>
    <lineage>
        <taxon>Eukaryota</taxon>
        <taxon>Metazoa</taxon>
        <taxon>Cnidaria</taxon>
        <taxon>Anthozoa</taxon>
        <taxon>Hexacorallia</taxon>
        <taxon>Actiniaria</taxon>
        <taxon>Edwardsiidae</taxon>
        <taxon>Nematostella</taxon>
    </lineage>
</organism>
<keyword evidence="7" id="KW-0206">Cytoskeleton</keyword>
<dbReference type="Proteomes" id="UP000001593">
    <property type="component" value="Unassembled WGS sequence"/>
</dbReference>
<evidence type="ECO:0000256" key="7">
    <source>
        <dbReference type="ARBA" id="ARBA00023212"/>
    </source>
</evidence>
<dbReference type="EMBL" id="DS469738">
    <property type="protein sequence ID" value="EDO34260.1"/>
    <property type="molecule type" value="Genomic_DNA"/>
</dbReference>
<dbReference type="PANTHER" id="PTHR47968:SF36">
    <property type="entry name" value="KINESIN HEAVY CHAIN ISOFORM X1"/>
    <property type="match status" value="1"/>
</dbReference>
<dbReference type="GO" id="GO:0005874">
    <property type="term" value="C:microtubule"/>
    <property type="evidence" value="ECO:0000318"/>
    <property type="project" value="GO_Central"/>
</dbReference>
<keyword evidence="11" id="KW-1185">Reference proteome</keyword>
<dbReference type="SMART" id="SM00129">
    <property type="entry name" value="KISc"/>
    <property type="match status" value="1"/>
</dbReference>
<dbReference type="Pfam" id="PF00225">
    <property type="entry name" value="Kinesin"/>
    <property type="match status" value="1"/>
</dbReference>
<gene>
    <name evidence="10" type="ORF">NEMVEDRAFT_v1g126459</name>
</gene>
<keyword evidence="2" id="KW-0493">Microtubule</keyword>
<evidence type="ECO:0000256" key="4">
    <source>
        <dbReference type="ARBA" id="ARBA00022840"/>
    </source>
</evidence>
<dbReference type="GO" id="GO:0005871">
    <property type="term" value="C:kinesin complex"/>
    <property type="evidence" value="ECO:0000318"/>
    <property type="project" value="GO_Central"/>
</dbReference>
<keyword evidence="6 8" id="KW-0505">Motor protein</keyword>